<dbReference type="Proteomes" id="UP000295509">
    <property type="component" value="Unassembled WGS sequence"/>
</dbReference>
<comment type="caution">
    <text evidence="5">The sequence shown here is derived from an EMBL/GenBank/DDBJ whole genome shotgun (WGS) entry which is preliminary data.</text>
</comment>
<evidence type="ECO:0000256" key="2">
    <source>
        <dbReference type="ARBA" id="ARBA00023125"/>
    </source>
</evidence>
<dbReference type="PRINTS" id="PR00032">
    <property type="entry name" value="HTHARAC"/>
</dbReference>
<dbReference type="PANTHER" id="PTHR46796">
    <property type="entry name" value="HTH-TYPE TRANSCRIPTIONAL ACTIVATOR RHAS-RELATED"/>
    <property type="match status" value="1"/>
</dbReference>
<evidence type="ECO:0000256" key="1">
    <source>
        <dbReference type="ARBA" id="ARBA00023015"/>
    </source>
</evidence>
<reference evidence="5 6" key="1">
    <citation type="submission" date="2019-03" db="EMBL/GenBank/DDBJ databases">
        <title>Genomic Encyclopedia of Type Strains, Phase III (KMG-III): the genomes of soil and plant-associated and newly described type strains.</title>
        <authorList>
            <person name="Whitman W."/>
        </authorList>
    </citation>
    <scope>NUCLEOTIDE SEQUENCE [LARGE SCALE GENOMIC DNA]</scope>
    <source>
        <strain evidence="5 6">LMG 29544</strain>
    </source>
</reference>
<name>A0A4V3HCM9_9BURK</name>
<keyword evidence="6" id="KW-1185">Reference proteome</keyword>
<organism evidence="5 6">
    <name type="scientific">Paraburkholderia rhizosphaerae</name>
    <dbReference type="NCBI Taxonomy" id="480658"/>
    <lineage>
        <taxon>Bacteria</taxon>
        <taxon>Pseudomonadati</taxon>
        <taxon>Pseudomonadota</taxon>
        <taxon>Betaproteobacteria</taxon>
        <taxon>Burkholderiales</taxon>
        <taxon>Burkholderiaceae</taxon>
        <taxon>Paraburkholderia</taxon>
    </lineage>
</organism>
<dbReference type="RefSeq" id="WP_243849810.1">
    <property type="nucleotide sequence ID" value="NZ_JBHLUW010000067.1"/>
</dbReference>
<proteinExistence type="predicted"/>
<dbReference type="InterPro" id="IPR009057">
    <property type="entry name" value="Homeodomain-like_sf"/>
</dbReference>
<dbReference type="SUPFAM" id="SSF46689">
    <property type="entry name" value="Homeodomain-like"/>
    <property type="match status" value="2"/>
</dbReference>
<evidence type="ECO:0000313" key="6">
    <source>
        <dbReference type="Proteomes" id="UP000295509"/>
    </source>
</evidence>
<dbReference type="GO" id="GO:0003700">
    <property type="term" value="F:DNA-binding transcription factor activity"/>
    <property type="evidence" value="ECO:0007669"/>
    <property type="project" value="InterPro"/>
</dbReference>
<sequence>MGKIAAQLNDALRERAAAGARGMLAARPLAAGDGWSVTDMLCTLGPRDAAFGERHDGVCIAAVVAGSFAYRSADGHALLTPGALLLGNDGACFECGHRHGAGDRCISFRYQPDYFESLAADAGITSGVTRFACASVAPLRALSPLIASACTGIVPGASLAWDELAVEFAVAALQAAGAHARTHRRERAPGAAAWSRVAQAARLIDHAPEAPHTLHTLAQACGLSDFHFLRSFERVAGVTPHQYLLRARLRQAALQLVDTDASHERVVDIAFGCGFNDLSNFNHAFRAEFGMSPRSWRARHARTPAGAPRG</sequence>
<protein>
    <submittedName>
        <fullName evidence="5">AraC-like DNA-binding protein</fullName>
    </submittedName>
</protein>
<keyword evidence="3" id="KW-0804">Transcription</keyword>
<dbReference type="Pfam" id="PF12833">
    <property type="entry name" value="HTH_18"/>
    <property type="match status" value="1"/>
</dbReference>
<dbReference type="PANTHER" id="PTHR46796:SF14">
    <property type="entry name" value="TRANSCRIPTIONAL REGULATORY PROTEIN"/>
    <property type="match status" value="1"/>
</dbReference>
<dbReference type="AlphaFoldDB" id="A0A4V3HCM9"/>
<dbReference type="InterPro" id="IPR018062">
    <property type="entry name" value="HTH_AraC-typ_CS"/>
</dbReference>
<dbReference type="SMART" id="SM00342">
    <property type="entry name" value="HTH_ARAC"/>
    <property type="match status" value="1"/>
</dbReference>
<dbReference type="Gene3D" id="1.10.10.60">
    <property type="entry name" value="Homeodomain-like"/>
    <property type="match status" value="2"/>
</dbReference>
<dbReference type="InterPro" id="IPR050204">
    <property type="entry name" value="AraC_XylS_family_regulators"/>
</dbReference>
<dbReference type="PROSITE" id="PS01124">
    <property type="entry name" value="HTH_ARAC_FAMILY_2"/>
    <property type="match status" value="1"/>
</dbReference>
<evidence type="ECO:0000256" key="3">
    <source>
        <dbReference type="ARBA" id="ARBA00023163"/>
    </source>
</evidence>
<dbReference type="InterPro" id="IPR020449">
    <property type="entry name" value="Tscrpt_reg_AraC-type_HTH"/>
</dbReference>
<keyword evidence="1" id="KW-0805">Transcription regulation</keyword>
<accession>A0A4V3HCM9</accession>
<feature type="domain" description="HTH araC/xylS-type" evidence="4">
    <location>
        <begin position="198"/>
        <end position="299"/>
    </location>
</feature>
<evidence type="ECO:0000259" key="4">
    <source>
        <dbReference type="PROSITE" id="PS01124"/>
    </source>
</evidence>
<dbReference type="InterPro" id="IPR018060">
    <property type="entry name" value="HTH_AraC"/>
</dbReference>
<evidence type="ECO:0000313" key="5">
    <source>
        <dbReference type="EMBL" id="TDY37724.1"/>
    </source>
</evidence>
<dbReference type="PROSITE" id="PS00041">
    <property type="entry name" value="HTH_ARAC_FAMILY_1"/>
    <property type="match status" value="1"/>
</dbReference>
<dbReference type="EMBL" id="SORE01000036">
    <property type="protein sequence ID" value="TDY37724.1"/>
    <property type="molecule type" value="Genomic_DNA"/>
</dbReference>
<gene>
    <name evidence="5" type="ORF">BX592_13634</name>
</gene>
<keyword evidence="2 5" id="KW-0238">DNA-binding</keyword>
<dbReference type="GO" id="GO:0043565">
    <property type="term" value="F:sequence-specific DNA binding"/>
    <property type="evidence" value="ECO:0007669"/>
    <property type="project" value="InterPro"/>
</dbReference>